<name>K4LM26_THEPS</name>
<dbReference type="RefSeq" id="WP_015051889.1">
    <property type="nucleotide sequence ID" value="NC_018870.1"/>
</dbReference>
<dbReference type="EMBL" id="CP003732">
    <property type="protein sequence ID" value="AFV13030.1"/>
    <property type="molecule type" value="Genomic_DNA"/>
</dbReference>
<dbReference type="OrthoDB" id="121064at2"/>
<evidence type="ECO:0000313" key="1">
    <source>
        <dbReference type="EMBL" id="AFV13030.1"/>
    </source>
</evidence>
<accession>K4LM26</accession>
<gene>
    <name evidence="1" type="ordered locus">Tph_c28650</name>
</gene>
<proteinExistence type="predicted"/>
<sequence length="126" mass="14263">MRLRGHHLICLHFYRGKGYSPAFVENLSAIVRRAEEGEEIEVASGADEVCSACPYLKDGLCGQKDGADEEIRGLDRKALAFLRVAPGEIVLWQEIREKVLAAPSQWFDSFCTGCDWFNLCDRVRRE</sequence>
<dbReference type="STRING" id="1089553.Tph_c28650"/>
<protein>
    <recommendedName>
        <fullName evidence="3">DUF1284 domain-containing protein</fullName>
    </recommendedName>
</protein>
<dbReference type="KEGG" id="tpz:Tph_c28650"/>
<dbReference type="InterPro" id="IPR009702">
    <property type="entry name" value="DUF1284"/>
</dbReference>
<reference evidence="1 2" key="1">
    <citation type="journal article" date="2012" name="BMC Genomics">
        <title>Genome-guided analysis of physiological and morphological traits of the fermentative acetate oxidizer Thermacetogenium phaeum.</title>
        <authorList>
            <person name="Oehler D."/>
            <person name="Poehlein A."/>
            <person name="Leimbach A."/>
            <person name="Muller N."/>
            <person name="Daniel R."/>
            <person name="Gottschalk G."/>
            <person name="Schink B."/>
        </authorList>
    </citation>
    <scope>NUCLEOTIDE SEQUENCE [LARGE SCALE GENOMIC DNA]</scope>
    <source>
        <strain evidence="2">ATCC BAA-254 / DSM 26808 / PB</strain>
    </source>
</reference>
<organism evidence="1 2">
    <name type="scientific">Thermacetogenium phaeum (strain ATCC BAA-254 / DSM 26808 / PB)</name>
    <dbReference type="NCBI Taxonomy" id="1089553"/>
    <lineage>
        <taxon>Bacteria</taxon>
        <taxon>Bacillati</taxon>
        <taxon>Bacillota</taxon>
        <taxon>Clostridia</taxon>
        <taxon>Thermoanaerobacterales</taxon>
        <taxon>Thermoanaerobacteraceae</taxon>
        <taxon>Thermacetogenium</taxon>
    </lineage>
</organism>
<dbReference type="Proteomes" id="UP000000467">
    <property type="component" value="Chromosome"/>
</dbReference>
<dbReference type="eggNOG" id="COG3543">
    <property type="taxonomic scope" value="Bacteria"/>
</dbReference>
<evidence type="ECO:0008006" key="3">
    <source>
        <dbReference type="Google" id="ProtNLM"/>
    </source>
</evidence>
<dbReference type="Pfam" id="PF06935">
    <property type="entry name" value="DUF1284"/>
    <property type="match status" value="1"/>
</dbReference>
<dbReference type="AlphaFoldDB" id="K4LM26"/>
<keyword evidence="2" id="KW-1185">Reference proteome</keyword>
<dbReference type="HOGENOM" id="CLU_129126_0_0_9"/>
<evidence type="ECO:0000313" key="2">
    <source>
        <dbReference type="Proteomes" id="UP000000467"/>
    </source>
</evidence>